<keyword evidence="3" id="KW-1185">Reference proteome</keyword>
<dbReference type="Proteomes" id="UP000789595">
    <property type="component" value="Unassembled WGS sequence"/>
</dbReference>
<sequence length="318" mass="33274">MSELGAAAAHPDYPMWSSLLRWSLAQGSDGTSASPQGPMSEEKRKFLEGALKAMGEDGAERQRAIFEAVQKYVDGAGDADACVDALEQLEDDAQDLDAARDLLKVGMLGLVLKAVDADDAAVSAAACGVVAVATANDAEVQNGAGQQAVDALLGAWRRSAAREDDGWGRRALHALCATTRNAPMEKRYVEKDACEVLKYALLRSATKDGARLAAKAAFALQALLADDPGRKTHLGSAINAATRHLEAPPLFADDVAADAARRQLREHCARAVARAGPPKRAEQCAAAAKRFLGDAARAAACEAEGVADSLAVLEGRES</sequence>
<gene>
    <name evidence="2" type="ORF">PECAL_2P20380</name>
</gene>
<dbReference type="PANTHER" id="PTHR19316:SF18">
    <property type="entry name" value="HSP70-BINDING PROTEIN 1"/>
    <property type="match status" value="1"/>
</dbReference>
<evidence type="ECO:0000313" key="3">
    <source>
        <dbReference type="Proteomes" id="UP000789595"/>
    </source>
</evidence>
<comment type="caution">
    <text evidence="2">The sequence shown here is derived from an EMBL/GenBank/DDBJ whole genome shotgun (WGS) entry which is preliminary data.</text>
</comment>
<proteinExistence type="predicted"/>
<dbReference type="EMBL" id="CAKKNE010000002">
    <property type="protein sequence ID" value="CAH0368937.1"/>
    <property type="molecule type" value="Genomic_DNA"/>
</dbReference>
<dbReference type="OrthoDB" id="10250458at2759"/>
<name>A0A8J2SKX7_9STRA</name>
<dbReference type="GO" id="GO:0005783">
    <property type="term" value="C:endoplasmic reticulum"/>
    <property type="evidence" value="ECO:0007669"/>
    <property type="project" value="TreeGrafter"/>
</dbReference>
<dbReference type="SUPFAM" id="SSF48371">
    <property type="entry name" value="ARM repeat"/>
    <property type="match status" value="1"/>
</dbReference>
<reference evidence="2" key="1">
    <citation type="submission" date="2021-11" db="EMBL/GenBank/DDBJ databases">
        <authorList>
            <consortium name="Genoscope - CEA"/>
            <person name="William W."/>
        </authorList>
    </citation>
    <scope>NUCLEOTIDE SEQUENCE</scope>
</reference>
<dbReference type="InterPro" id="IPR050693">
    <property type="entry name" value="Hsp70_NEF-Inhibitors"/>
</dbReference>
<keyword evidence="1" id="KW-0175">Coiled coil</keyword>
<evidence type="ECO:0008006" key="4">
    <source>
        <dbReference type="Google" id="ProtNLM"/>
    </source>
</evidence>
<evidence type="ECO:0000256" key="1">
    <source>
        <dbReference type="SAM" id="Coils"/>
    </source>
</evidence>
<protein>
    <recommendedName>
        <fullName evidence="4">Nucleotide exchange factor Fes1 domain-containing protein</fullName>
    </recommendedName>
</protein>
<dbReference type="Gene3D" id="1.25.10.10">
    <property type="entry name" value="Leucine-rich Repeat Variant"/>
    <property type="match status" value="1"/>
</dbReference>
<organism evidence="2 3">
    <name type="scientific">Pelagomonas calceolata</name>
    <dbReference type="NCBI Taxonomy" id="35677"/>
    <lineage>
        <taxon>Eukaryota</taxon>
        <taxon>Sar</taxon>
        <taxon>Stramenopiles</taxon>
        <taxon>Ochrophyta</taxon>
        <taxon>Pelagophyceae</taxon>
        <taxon>Pelagomonadales</taxon>
        <taxon>Pelagomonadaceae</taxon>
        <taxon>Pelagomonas</taxon>
    </lineage>
</organism>
<dbReference type="PANTHER" id="PTHR19316">
    <property type="entry name" value="PROTEIN FOLDING REGULATOR"/>
    <property type="match status" value="1"/>
</dbReference>
<dbReference type="AlphaFoldDB" id="A0A8J2SKX7"/>
<evidence type="ECO:0000313" key="2">
    <source>
        <dbReference type="EMBL" id="CAH0368937.1"/>
    </source>
</evidence>
<dbReference type="InterPro" id="IPR016024">
    <property type="entry name" value="ARM-type_fold"/>
</dbReference>
<accession>A0A8J2SKX7</accession>
<dbReference type="InterPro" id="IPR011989">
    <property type="entry name" value="ARM-like"/>
</dbReference>
<feature type="coiled-coil region" evidence="1">
    <location>
        <begin position="79"/>
        <end position="106"/>
    </location>
</feature>
<dbReference type="GO" id="GO:0000774">
    <property type="term" value="F:adenyl-nucleotide exchange factor activity"/>
    <property type="evidence" value="ECO:0007669"/>
    <property type="project" value="TreeGrafter"/>
</dbReference>